<dbReference type="STRING" id="36166.T1GBQ4"/>
<dbReference type="Proteomes" id="UP000015102">
    <property type="component" value="Unassembled WGS sequence"/>
</dbReference>
<reference evidence="3" key="2">
    <citation type="submission" date="2015-06" db="UniProtKB">
        <authorList>
            <consortium name="EnsemblMetazoa"/>
        </authorList>
    </citation>
    <scope>IDENTIFICATION</scope>
</reference>
<dbReference type="Gene3D" id="6.10.140.1230">
    <property type="match status" value="1"/>
</dbReference>
<evidence type="ECO:0000256" key="1">
    <source>
        <dbReference type="ARBA" id="ARBA00006190"/>
    </source>
</evidence>
<accession>T1GBQ4</accession>
<feature type="region of interest" description="Disordered" evidence="2">
    <location>
        <begin position="175"/>
        <end position="221"/>
    </location>
</feature>
<dbReference type="AlphaFoldDB" id="T1GBQ4"/>
<evidence type="ECO:0000313" key="4">
    <source>
        <dbReference type="Proteomes" id="UP000015102"/>
    </source>
</evidence>
<dbReference type="InterPro" id="IPR005024">
    <property type="entry name" value="Snf7_fam"/>
</dbReference>
<dbReference type="EMBL" id="CAQQ02141285">
    <property type="status" value="NOT_ANNOTATED_CDS"/>
    <property type="molecule type" value="Genomic_DNA"/>
</dbReference>
<dbReference type="HOGENOM" id="CLU_069208_0_1_1"/>
<evidence type="ECO:0000256" key="2">
    <source>
        <dbReference type="SAM" id="MobiDB-lite"/>
    </source>
</evidence>
<feature type="compositionally biased region" description="Acidic residues" evidence="2">
    <location>
        <begin position="195"/>
        <end position="206"/>
    </location>
</feature>
<dbReference type="PANTHER" id="PTHR10476">
    <property type="entry name" value="CHARGED MULTIVESICULAR BODY PROTEIN"/>
    <property type="match status" value="1"/>
</dbReference>
<reference evidence="4" key="1">
    <citation type="submission" date="2013-02" db="EMBL/GenBank/DDBJ databases">
        <authorList>
            <person name="Hughes D."/>
        </authorList>
    </citation>
    <scope>NUCLEOTIDE SEQUENCE</scope>
    <source>
        <strain>Durham</strain>
        <strain evidence="4">NC isolate 2 -- Noor lab</strain>
    </source>
</reference>
<protein>
    <recommendedName>
        <fullName evidence="5">Charged multivesicular body protein 3</fullName>
    </recommendedName>
</protein>
<dbReference type="OMA" id="KILWEVT"/>
<comment type="similarity">
    <text evidence="1">Belongs to the SNF7 family.</text>
</comment>
<proteinExistence type="inferred from homology"/>
<keyword evidence="4" id="KW-1185">Reference proteome</keyword>
<dbReference type="EnsemblMetazoa" id="MESCA000691-RA">
    <property type="protein sequence ID" value="MESCA000691-PA"/>
    <property type="gene ID" value="MESCA000691"/>
</dbReference>
<dbReference type="Pfam" id="PF03357">
    <property type="entry name" value="Snf7"/>
    <property type="match status" value="1"/>
</dbReference>
<evidence type="ECO:0008006" key="5">
    <source>
        <dbReference type="Google" id="ProtNLM"/>
    </source>
</evidence>
<name>T1GBQ4_MEGSC</name>
<dbReference type="GO" id="GO:0007034">
    <property type="term" value="P:vacuolar transport"/>
    <property type="evidence" value="ECO:0007669"/>
    <property type="project" value="InterPro"/>
</dbReference>
<organism evidence="3 4">
    <name type="scientific">Megaselia scalaris</name>
    <name type="common">Humpbacked fly</name>
    <name type="synonym">Phora scalaris</name>
    <dbReference type="NCBI Taxonomy" id="36166"/>
    <lineage>
        <taxon>Eukaryota</taxon>
        <taxon>Metazoa</taxon>
        <taxon>Ecdysozoa</taxon>
        <taxon>Arthropoda</taxon>
        <taxon>Hexapoda</taxon>
        <taxon>Insecta</taxon>
        <taxon>Pterygota</taxon>
        <taxon>Neoptera</taxon>
        <taxon>Endopterygota</taxon>
        <taxon>Diptera</taxon>
        <taxon>Brachycera</taxon>
        <taxon>Muscomorpha</taxon>
        <taxon>Platypezoidea</taxon>
        <taxon>Phoridae</taxon>
        <taxon>Megaseliini</taxon>
        <taxon>Megaselia</taxon>
    </lineage>
</organism>
<sequence length="221" mass="25290">MGLFGKSQQKDPKDMVNEWTSKIRKEGYQLDRQIRGIQREEEKCKRTLKQSATKGDKDSCIILAKEIVRARKAINRIHTSKAHLNSIQLQMKNQLATLRVAGSLQKSTEVMQAMQNLVKYPELAGIMRDMSKEMMRAGIIEEMLEETFDSIEDSEEMEEEAQGEVDKVLWEITEGKLGEAPLPPESTASIKKEVEVEETNDDEDTEKELQEMQTRLASLRS</sequence>
<evidence type="ECO:0000313" key="3">
    <source>
        <dbReference type="EnsemblMetazoa" id="MESCA000691-PA"/>
    </source>
</evidence>
<feature type="compositionally biased region" description="Polar residues" evidence="2">
    <location>
        <begin position="211"/>
        <end position="221"/>
    </location>
</feature>